<evidence type="ECO:0000313" key="9">
    <source>
        <dbReference type="EMBL" id="CPR20202.1"/>
    </source>
</evidence>
<feature type="region of interest" description="Disordered" evidence="8">
    <location>
        <begin position="1"/>
        <end position="20"/>
    </location>
</feature>
<dbReference type="SUPFAM" id="SSF53335">
    <property type="entry name" value="S-adenosyl-L-methionine-dependent methyltransferases"/>
    <property type="match status" value="1"/>
</dbReference>
<dbReference type="NCBIfam" id="NF001453">
    <property type="entry name" value="PRK00312.1"/>
    <property type="match status" value="1"/>
</dbReference>
<evidence type="ECO:0000256" key="8">
    <source>
        <dbReference type="SAM" id="MobiDB-lite"/>
    </source>
</evidence>
<dbReference type="EC" id="2.1.1.77" evidence="7"/>
<dbReference type="Gene3D" id="1.20.1440.30">
    <property type="entry name" value="Biosynthetic Protein domain"/>
    <property type="match status" value="1"/>
</dbReference>
<accession>A0A0D6JGE3</accession>
<dbReference type="RefSeq" id="WP_046479192.1">
    <property type="nucleotide sequence ID" value="NZ_LN829118.1"/>
</dbReference>
<dbReference type="PANTHER" id="PTHR31299:SF0">
    <property type="entry name" value="ESTERASE, PUTATIVE (AFU_ORTHOLOGUE AFUA_1G05850)-RELATED"/>
    <property type="match status" value="1"/>
</dbReference>
<dbReference type="GO" id="GO:0030091">
    <property type="term" value="P:protein repair"/>
    <property type="evidence" value="ECO:0007669"/>
    <property type="project" value="UniProtKB-UniRule"/>
</dbReference>
<dbReference type="CDD" id="cd14728">
    <property type="entry name" value="Ere-like"/>
    <property type="match status" value="1"/>
</dbReference>
<dbReference type="NCBIfam" id="TIGR00080">
    <property type="entry name" value="pimt"/>
    <property type="match status" value="1"/>
</dbReference>
<comment type="catalytic activity">
    <reaction evidence="7">
        <text>[protein]-L-isoaspartate + S-adenosyl-L-methionine = [protein]-L-isoaspartate alpha-methyl ester + S-adenosyl-L-homocysteine</text>
        <dbReference type="Rhea" id="RHEA:12705"/>
        <dbReference type="Rhea" id="RHEA-COMP:12143"/>
        <dbReference type="Rhea" id="RHEA-COMP:12144"/>
        <dbReference type="ChEBI" id="CHEBI:57856"/>
        <dbReference type="ChEBI" id="CHEBI:59789"/>
        <dbReference type="ChEBI" id="CHEBI:90596"/>
        <dbReference type="ChEBI" id="CHEBI:90598"/>
        <dbReference type="EC" id="2.1.1.77"/>
    </reaction>
</comment>
<dbReference type="InterPro" id="IPR052036">
    <property type="entry name" value="Hydrolase/PRTase-associated"/>
</dbReference>
<dbReference type="FunFam" id="3.40.50.150:FF:000010">
    <property type="entry name" value="Protein-L-isoaspartate O-methyltransferase"/>
    <property type="match status" value="1"/>
</dbReference>
<dbReference type="GO" id="GO:0032259">
    <property type="term" value="P:methylation"/>
    <property type="evidence" value="ECO:0007669"/>
    <property type="project" value="UniProtKB-KW"/>
</dbReference>
<dbReference type="CDD" id="cd02440">
    <property type="entry name" value="AdoMet_MTases"/>
    <property type="match status" value="1"/>
</dbReference>
<dbReference type="Gene3D" id="3.40.1660.10">
    <property type="entry name" value="EreA-like (biosynthetic domain)"/>
    <property type="match status" value="1"/>
</dbReference>
<evidence type="ECO:0000256" key="2">
    <source>
        <dbReference type="ARBA" id="ARBA00005369"/>
    </source>
</evidence>
<dbReference type="GO" id="GO:0004719">
    <property type="term" value="F:protein-L-isoaspartate (D-aspartate) O-methyltransferase activity"/>
    <property type="evidence" value="ECO:0007669"/>
    <property type="project" value="UniProtKB-UniRule"/>
</dbReference>
<dbReference type="Gene3D" id="3.30.1870.10">
    <property type="entry name" value="EreA-like, domain 2"/>
    <property type="match status" value="1"/>
</dbReference>
<name>A0A0D6JGE3_9HYPH</name>
<sequence length="684" mass="77034">MSDQRHAPSQDKQSKTLDFSARRRAMVHNQIAARGVESEHVLKAMERVPREQFLPEHMQEFAYDDTPLPIEEGQTISQPYIVAFMTEALNLEGGEKVLEIGTGSGYAAAVLSEIASDVYTVERLGELAVTAAAKLSDLGYRNVHVLHADGTRGWPEHAPYDAIIVAAGGPEVPASLKRQLKIGGRLVIPIGTDPRAQELVRVTRVGDDAFESEDIADVRFVPLVGEEGWASGRPQSSPRQRTRRSADPDDSAISTVREFSEPFDSMEDADLDALIARIGDARVVLLGEATHGTSEFYRMRERLSQELILKKGFRFIAIEGDWPDAARVDHYVRHFEYPASEWTAFARFPTWMWRNREVQSFVDWLRDYNEAKQPEQRVAFHGLDLYSLYTSIRSVLTYLDDVDPEAAETARERYGCLTPWQSDPATYGRAALTGRFRSCEDPVARMLSSLLERRHAYALRNGDRYFDAVQNAKLVANAERYYRIMYYGSRASWNLRDRHMFETLTSLLEFYGANSKTIVWAHNSHVGDALATEMALRGEHNLGQLCRAEFGRGVYTIGFGTDHGQVAAASNWDGPMEIKTVRPAVSNSYERLFHKASQAGNSSRFLLNVAQNGKSDLYNVLGTPRLERAIGVIYSPETELASHYFQAILPKQFDDYFWFDETSAITPLDTKELEGLPDTYPFGV</sequence>
<feature type="active site" evidence="7">
    <location>
        <position position="77"/>
    </location>
</feature>
<dbReference type="InterPro" id="IPR029063">
    <property type="entry name" value="SAM-dependent_MTases_sf"/>
</dbReference>
<comment type="function">
    <text evidence="7">Catalyzes the methyl esterification of L-isoaspartyl residues in peptides and proteins that result from spontaneous decomposition of normal L-aspartyl and L-asparaginyl residues. It plays a role in the repair and/or degradation of damaged proteins.</text>
</comment>
<feature type="region of interest" description="Disordered" evidence="8">
    <location>
        <begin position="229"/>
        <end position="252"/>
    </location>
</feature>
<dbReference type="HAMAP" id="MF_00090">
    <property type="entry name" value="PIMT"/>
    <property type="match status" value="1"/>
</dbReference>
<keyword evidence="3 7" id="KW-0963">Cytoplasm</keyword>
<reference evidence="10" key="1">
    <citation type="submission" date="2015-02" db="EMBL/GenBank/DDBJ databases">
        <authorList>
            <person name="Chooi Y.-H."/>
        </authorList>
    </citation>
    <scope>NUCLEOTIDE SEQUENCE [LARGE SCALE GENOMIC DNA]</scope>
    <source>
        <strain evidence="10">strain Y</strain>
    </source>
</reference>
<evidence type="ECO:0000256" key="7">
    <source>
        <dbReference type="HAMAP-Rule" id="MF_00090"/>
    </source>
</evidence>
<evidence type="ECO:0000256" key="5">
    <source>
        <dbReference type="ARBA" id="ARBA00022679"/>
    </source>
</evidence>
<dbReference type="SUPFAM" id="SSF159501">
    <property type="entry name" value="EreA/ChaN-like"/>
    <property type="match status" value="1"/>
</dbReference>
<dbReference type="AlphaFoldDB" id="A0A0D6JGE3"/>
<dbReference type="Pfam" id="PF05139">
    <property type="entry name" value="Erythro_esteras"/>
    <property type="match status" value="1"/>
</dbReference>
<evidence type="ECO:0000256" key="6">
    <source>
        <dbReference type="ARBA" id="ARBA00022691"/>
    </source>
</evidence>
<dbReference type="PANTHER" id="PTHR31299">
    <property type="entry name" value="ESTERASE, PUTATIVE (AFU_ORTHOLOGUE AFUA_1G05850)-RELATED"/>
    <property type="match status" value="1"/>
</dbReference>
<gene>
    <name evidence="7" type="primary">pcm</name>
    <name evidence="9" type="ORF">YBN1229_v1_2502</name>
</gene>
<keyword evidence="5 7" id="KW-0808">Transferase</keyword>
<evidence type="ECO:0000313" key="10">
    <source>
        <dbReference type="Proteomes" id="UP000033187"/>
    </source>
</evidence>
<dbReference type="InterPro" id="IPR007815">
    <property type="entry name" value="Emycin_Estase"/>
</dbReference>
<feature type="compositionally biased region" description="Basic and acidic residues" evidence="8">
    <location>
        <begin position="1"/>
        <end position="15"/>
    </location>
</feature>
<dbReference type="EMBL" id="LN829119">
    <property type="protein sequence ID" value="CPR20202.1"/>
    <property type="molecule type" value="Genomic_DNA"/>
</dbReference>
<protein>
    <recommendedName>
        <fullName evidence="7">Protein-L-isoaspartate O-methyltransferase</fullName>
        <ecNumber evidence="7">2.1.1.77</ecNumber>
    </recommendedName>
    <alternativeName>
        <fullName evidence="7">L-isoaspartyl protein carboxyl methyltransferase</fullName>
    </alternativeName>
    <alternativeName>
        <fullName evidence="7">Protein L-isoaspartyl methyltransferase</fullName>
    </alternativeName>
    <alternativeName>
        <fullName evidence="7">Protein-beta-aspartate methyltransferase</fullName>
        <shortName evidence="7">PIMT</shortName>
    </alternativeName>
</protein>
<comment type="similarity">
    <text evidence="2 7">Belongs to the methyltransferase superfamily. L-isoaspartyl/D-aspartyl protein methyltransferase family.</text>
</comment>
<dbReference type="Proteomes" id="UP000033187">
    <property type="component" value="Chromosome 1"/>
</dbReference>
<dbReference type="PROSITE" id="PS01279">
    <property type="entry name" value="PCMT"/>
    <property type="match status" value="1"/>
</dbReference>
<dbReference type="Gene3D" id="3.40.50.150">
    <property type="entry name" value="Vaccinia Virus protein VP39"/>
    <property type="match status" value="1"/>
</dbReference>
<comment type="subcellular location">
    <subcellularLocation>
        <location evidence="1 7">Cytoplasm</location>
    </subcellularLocation>
</comment>
<keyword evidence="4 7" id="KW-0489">Methyltransferase</keyword>
<dbReference type="Pfam" id="PF01135">
    <property type="entry name" value="PCMT"/>
    <property type="match status" value="1"/>
</dbReference>
<dbReference type="GO" id="GO:0046677">
    <property type="term" value="P:response to antibiotic"/>
    <property type="evidence" value="ECO:0007669"/>
    <property type="project" value="InterPro"/>
</dbReference>
<keyword evidence="10" id="KW-1185">Reference proteome</keyword>
<evidence type="ECO:0000256" key="3">
    <source>
        <dbReference type="ARBA" id="ARBA00022490"/>
    </source>
</evidence>
<dbReference type="KEGG" id="fiy:BN1229_v1_2502"/>
<dbReference type="KEGG" id="fil:BN1229_v1_3421"/>
<evidence type="ECO:0000256" key="4">
    <source>
        <dbReference type="ARBA" id="ARBA00022603"/>
    </source>
</evidence>
<proteinExistence type="inferred from homology"/>
<dbReference type="OrthoDB" id="9810066at2"/>
<organism evidence="9 10">
    <name type="scientific">Candidatus Filomicrobium marinum</name>
    <dbReference type="NCBI Taxonomy" id="1608628"/>
    <lineage>
        <taxon>Bacteria</taxon>
        <taxon>Pseudomonadati</taxon>
        <taxon>Pseudomonadota</taxon>
        <taxon>Alphaproteobacteria</taxon>
        <taxon>Hyphomicrobiales</taxon>
        <taxon>Hyphomicrobiaceae</taxon>
        <taxon>Filomicrobium</taxon>
    </lineage>
</organism>
<evidence type="ECO:0000256" key="1">
    <source>
        <dbReference type="ARBA" id="ARBA00004496"/>
    </source>
</evidence>
<dbReference type="InterPro" id="IPR000682">
    <property type="entry name" value="PCMT"/>
</dbReference>
<dbReference type="GO" id="GO:0005737">
    <property type="term" value="C:cytoplasm"/>
    <property type="evidence" value="ECO:0007669"/>
    <property type="project" value="UniProtKB-SubCell"/>
</dbReference>
<keyword evidence="6 7" id="KW-0949">S-adenosyl-L-methionine</keyword>